<dbReference type="InterPro" id="IPR040676">
    <property type="entry name" value="DUF5641"/>
</dbReference>
<evidence type="ECO:0000313" key="3">
    <source>
        <dbReference type="EnsemblMetazoa" id="AALFPA23_015292.P22197"/>
    </source>
</evidence>
<dbReference type="PANTHER" id="PTHR47331">
    <property type="entry name" value="PHD-TYPE DOMAIN-CONTAINING PROTEIN"/>
    <property type="match status" value="1"/>
</dbReference>
<proteinExistence type="predicted"/>
<dbReference type="SUPFAM" id="SSF53098">
    <property type="entry name" value="Ribonuclease H-like"/>
    <property type="match status" value="1"/>
</dbReference>
<reference evidence="4" key="1">
    <citation type="journal article" date="2015" name="Proc. Natl. Acad. Sci. U.S.A.">
        <title>Genome sequence of the Asian Tiger mosquito, Aedes albopictus, reveals insights into its biology, genetics, and evolution.</title>
        <authorList>
            <person name="Chen X.G."/>
            <person name="Jiang X."/>
            <person name="Gu J."/>
            <person name="Xu M."/>
            <person name="Wu Y."/>
            <person name="Deng Y."/>
            <person name="Zhang C."/>
            <person name="Bonizzoni M."/>
            <person name="Dermauw W."/>
            <person name="Vontas J."/>
            <person name="Armbruster P."/>
            <person name="Huang X."/>
            <person name="Yang Y."/>
            <person name="Zhang H."/>
            <person name="He W."/>
            <person name="Peng H."/>
            <person name="Liu Y."/>
            <person name="Wu K."/>
            <person name="Chen J."/>
            <person name="Lirakis M."/>
            <person name="Topalis P."/>
            <person name="Van Leeuwen T."/>
            <person name="Hall A.B."/>
            <person name="Jiang X."/>
            <person name="Thorpe C."/>
            <person name="Mueller R.L."/>
            <person name="Sun C."/>
            <person name="Waterhouse R.M."/>
            <person name="Yan G."/>
            <person name="Tu Z.J."/>
            <person name="Fang X."/>
            <person name="James A.A."/>
        </authorList>
    </citation>
    <scope>NUCLEOTIDE SEQUENCE [LARGE SCALE GENOMIC DNA]</scope>
    <source>
        <strain evidence="4">Foshan</strain>
    </source>
</reference>
<evidence type="ECO:0000256" key="1">
    <source>
        <dbReference type="SAM" id="Coils"/>
    </source>
</evidence>
<organism evidence="3 4">
    <name type="scientific">Aedes albopictus</name>
    <name type="common">Asian tiger mosquito</name>
    <name type="synonym">Stegomyia albopicta</name>
    <dbReference type="NCBI Taxonomy" id="7160"/>
    <lineage>
        <taxon>Eukaryota</taxon>
        <taxon>Metazoa</taxon>
        <taxon>Ecdysozoa</taxon>
        <taxon>Arthropoda</taxon>
        <taxon>Hexapoda</taxon>
        <taxon>Insecta</taxon>
        <taxon>Pterygota</taxon>
        <taxon>Neoptera</taxon>
        <taxon>Endopterygota</taxon>
        <taxon>Diptera</taxon>
        <taxon>Nematocera</taxon>
        <taxon>Culicoidea</taxon>
        <taxon>Culicidae</taxon>
        <taxon>Culicinae</taxon>
        <taxon>Aedini</taxon>
        <taxon>Aedes</taxon>
        <taxon>Stegomyia</taxon>
    </lineage>
</organism>
<dbReference type="RefSeq" id="XP_062711389.1">
    <property type="nucleotide sequence ID" value="XM_062855405.1"/>
</dbReference>
<dbReference type="EnsemblMetazoa" id="AALFPA23_015292.R22197">
    <property type="protein sequence ID" value="AALFPA23_015292.P22197"/>
    <property type="gene ID" value="AALFPA23_015292"/>
</dbReference>
<keyword evidence="4" id="KW-1185">Reference proteome</keyword>
<protein>
    <recommendedName>
        <fullName evidence="2">Integrase catalytic domain-containing protein</fullName>
    </recommendedName>
</protein>
<sequence>MALVKVVQEDCFSHEISAVRSGRETDLKKSPLITLYPFIHDGLLRVGDRLNHSSYPFTQKHPILLPESHPLTSLLIDVVHKQLLHAGPRAMIAHIREQFWPLHLRNLARRHVNSCLRCYRVQPQTEHQLMGQLPKVRVTPARAFLNTGVDSCGPVWLKVPLRRTKPISPVRSYAAVFVCMVTKAVHLELVSDLCADAFLAALKRFVARRGKPATLYCDNATNFKGADRELRELCKQLKDQQQKQKVASFCAESAIKFNFIPANAPTFGGLWEAAVKSMKHHFRRVVGLEALSTEAMTTVLCEIEGCLNSRPLTALSEDPSDMGVLTPGHFLVGSSLQAIPEPDLCQLPNNRLSLWQEMQRRVQTFWKAWSTDYLHQLQQRTKYCFRQPNVLVGKLVLLKDDDLPPLKWSVGRIDSVHPGADGLVREVKVRLASGAKREGLPAIEVTEQQFGKIMNVVSTKVNISKNLKTALLQLRKSMDDAQQDREDCSSDGTDES</sequence>
<dbReference type="PROSITE" id="PS50994">
    <property type="entry name" value="INTEGRASE"/>
    <property type="match status" value="1"/>
</dbReference>
<accession>A0ABM1Z5J9</accession>
<dbReference type="Pfam" id="PF17921">
    <property type="entry name" value="Integrase_H2C2"/>
    <property type="match status" value="1"/>
</dbReference>
<dbReference type="Pfam" id="PF18701">
    <property type="entry name" value="DUF5641"/>
    <property type="match status" value="1"/>
</dbReference>
<feature type="coiled-coil region" evidence="1">
    <location>
        <begin position="464"/>
        <end position="491"/>
    </location>
</feature>
<dbReference type="PANTHER" id="PTHR47331:SF1">
    <property type="entry name" value="GAG-LIKE PROTEIN"/>
    <property type="match status" value="1"/>
</dbReference>
<feature type="domain" description="Integrase catalytic" evidence="2">
    <location>
        <begin position="136"/>
        <end position="335"/>
    </location>
</feature>
<evidence type="ECO:0000259" key="2">
    <source>
        <dbReference type="PROSITE" id="PS50994"/>
    </source>
</evidence>
<dbReference type="Gene3D" id="3.30.420.10">
    <property type="entry name" value="Ribonuclease H-like superfamily/Ribonuclease H"/>
    <property type="match status" value="1"/>
</dbReference>
<reference evidence="3" key="2">
    <citation type="submission" date="2025-05" db="UniProtKB">
        <authorList>
            <consortium name="EnsemblMetazoa"/>
        </authorList>
    </citation>
    <scope>IDENTIFICATION</scope>
    <source>
        <strain evidence="3">Foshan</strain>
    </source>
</reference>
<dbReference type="Proteomes" id="UP000069940">
    <property type="component" value="Unassembled WGS sequence"/>
</dbReference>
<dbReference type="InterPro" id="IPR012337">
    <property type="entry name" value="RNaseH-like_sf"/>
</dbReference>
<keyword evidence="1" id="KW-0175">Coiled coil</keyword>
<dbReference type="InterPro" id="IPR041588">
    <property type="entry name" value="Integrase_H2C2"/>
</dbReference>
<name>A0ABM1Z5J9_AEDAL</name>
<evidence type="ECO:0000313" key="4">
    <source>
        <dbReference type="Proteomes" id="UP000069940"/>
    </source>
</evidence>
<dbReference type="InterPro" id="IPR036397">
    <property type="entry name" value="RNaseH_sf"/>
</dbReference>
<dbReference type="InterPro" id="IPR001584">
    <property type="entry name" value="Integrase_cat-core"/>
</dbReference>
<dbReference type="GeneID" id="134289517"/>